<evidence type="ECO:0000259" key="1">
    <source>
        <dbReference type="PROSITE" id="PS50234"/>
    </source>
</evidence>
<dbReference type="Proteomes" id="UP001205998">
    <property type="component" value="Unassembled WGS sequence"/>
</dbReference>
<dbReference type="AlphaFoldDB" id="A0AAD5FMA0"/>
<keyword evidence="3" id="KW-1185">Reference proteome</keyword>
<comment type="caution">
    <text evidence="2">The sequence shown here is derived from an EMBL/GenBank/DDBJ whole genome shotgun (WGS) entry which is preliminary data.</text>
</comment>
<dbReference type="PRINTS" id="PR00453">
    <property type="entry name" value="VWFADOMAIN"/>
</dbReference>
<dbReference type="InterPro" id="IPR002035">
    <property type="entry name" value="VWF_A"/>
</dbReference>
<dbReference type="PROSITE" id="PS50234">
    <property type="entry name" value="VWFA"/>
    <property type="match status" value="2"/>
</dbReference>
<evidence type="ECO:0000313" key="3">
    <source>
        <dbReference type="Proteomes" id="UP001205998"/>
    </source>
</evidence>
<feature type="domain" description="VWFA" evidence="1">
    <location>
        <begin position="197"/>
        <end position="376"/>
    </location>
</feature>
<reference evidence="2" key="1">
    <citation type="submission" date="2018-07" db="EMBL/GenBank/DDBJ databases">
        <title>Comparative genomics of catfishes provides insights into carnivory and benthic adaptation.</title>
        <authorList>
            <person name="Zhang Y."/>
            <person name="Wang D."/>
            <person name="Peng Z."/>
            <person name="Zheng S."/>
            <person name="Shao F."/>
            <person name="Tao W."/>
        </authorList>
    </citation>
    <scope>NUCLEOTIDE SEQUENCE</scope>
    <source>
        <strain evidence="2">Chongqing</strain>
    </source>
</reference>
<name>A0AAD5FMA0_SILAS</name>
<dbReference type="EMBL" id="MU551642">
    <property type="protein sequence ID" value="KAI5620742.1"/>
    <property type="molecule type" value="Genomic_DNA"/>
</dbReference>
<dbReference type="InterPro" id="IPR036465">
    <property type="entry name" value="vWFA_dom_sf"/>
</dbReference>
<sequence>GTEIAFVLDGSGSIEQEDFERAKEFIHNVMRNVWTTCLSCKFAVVQYGRHIRTELSLNENDERLKALHKVKNIKQIHAITKTASALFYVLTDIFVPQSGSKENTKKLIILLSDGQMAGDNRTLTEVLNMPQMKGIVRYAIGVGPEVLNKTQAVKEMTEIAGSEDQFFGVCSYAALDNILSSLEKTIIKIGGMEIRKEITFVLDGSGSIEQEDFEQAKDFIINVMKNVWTTCLSCRFAVVQYGKEIRTELSLNESNDNLRALDKVKSIKQLTSITRTASALYHVLTEVFVPQSGSKENAKKIIIVLSDGQMGGDNRTLTEVLNMPQMEGIVRYAIGIGPEVLDKSQARKEMTEIAGSEERFIKVTNYADLKDILHSLEQNI</sequence>
<protein>
    <submittedName>
        <fullName evidence="2">Integrin alpha-E-like isoform X1</fullName>
    </submittedName>
</protein>
<accession>A0AAD5FMA0</accession>
<proteinExistence type="predicted"/>
<evidence type="ECO:0000313" key="2">
    <source>
        <dbReference type="EMBL" id="KAI5620742.1"/>
    </source>
</evidence>
<dbReference type="Pfam" id="PF00092">
    <property type="entry name" value="VWA"/>
    <property type="match status" value="2"/>
</dbReference>
<feature type="domain" description="VWFA" evidence="1">
    <location>
        <begin position="3"/>
        <end position="182"/>
    </location>
</feature>
<dbReference type="SUPFAM" id="SSF53300">
    <property type="entry name" value="vWA-like"/>
    <property type="match status" value="2"/>
</dbReference>
<dbReference type="PANTHER" id="PTHR24020:SF84">
    <property type="entry name" value="VWFA DOMAIN-CONTAINING PROTEIN"/>
    <property type="match status" value="1"/>
</dbReference>
<dbReference type="PANTHER" id="PTHR24020">
    <property type="entry name" value="COLLAGEN ALPHA"/>
    <property type="match status" value="1"/>
</dbReference>
<dbReference type="InterPro" id="IPR050525">
    <property type="entry name" value="ECM_Assembly_Org"/>
</dbReference>
<keyword evidence="2" id="KW-0401">Integrin</keyword>
<feature type="non-terminal residue" evidence="2">
    <location>
        <position position="1"/>
    </location>
</feature>
<feature type="non-terminal residue" evidence="2">
    <location>
        <position position="380"/>
    </location>
</feature>
<gene>
    <name evidence="2" type="ORF">C0J50_19614</name>
</gene>
<organism evidence="2 3">
    <name type="scientific">Silurus asotus</name>
    <name type="common">Amur catfish</name>
    <name type="synonym">Parasilurus asotus</name>
    <dbReference type="NCBI Taxonomy" id="30991"/>
    <lineage>
        <taxon>Eukaryota</taxon>
        <taxon>Metazoa</taxon>
        <taxon>Chordata</taxon>
        <taxon>Craniata</taxon>
        <taxon>Vertebrata</taxon>
        <taxon>Euteleostomi</taxon>
        <taxon>Actinopterygii</taxon>
        <taxon>Neopterygii</taxon>
        <taxon>Teleostei</taxon>
        <taxon>Ostariophysi</taxon>
        <taxon>Siluriformes</taxon>
        <taxon>Siluridae</taxon>
        <taxon>Silurus</taxon>
    </lineage>
</organism>
<dbReference type="GO" id="GO:0007229">
    <property type="term" value="P:integrin-mediated signaling pathway"/>
    <property type="evidence" value="ECO:0007669"/>
    <property type="project" value="UniProtKB-KW"/>
</dbReference>
<dbReference type="Gene3D" id="3.40.50.410">
    <property type="entry name" value="von Willebrand factor, type A domain"/>
    <property type="match status" value="2"/>
</dbReference>
<dbReference type="SMART" id="SM00327">
    <property type="entry name" value="VWA"/>
    <property type="match status" value="2"/>
</dbReference>